<evidence type="ECO:0000313" key="2">
    <source>
        <dbReference type="Proteomes" id="UP000007110"/>
    </source>
</evidence>
<reference evidence="1" key="2">
    <citation type="submission" date="2021-01" db="UniProtKB">
        <authorList>
            <consortium name="EnsemblMetazoa"/>
        </authorList>
    </citation>
    <scope>IDENTIFICATION</scope>
</reference>
<dbReference type="GeneID" id="100891630"/>
<dbReference type="AlphaFoldDB" id="A0A7M7NUY3"/>
<dbReference type="EnsemblMetazoa" id="XM_030985063">
    <property type="protein sequence ID" value="XP_030840923"/>
    <property type="gene ID" value="LOC100891630"/>
</dbReference>
<dbReference type="PANTHER" id="PTHR46439">
    <property type="entry name" value="CYSTEINE-RICH MOTOR NEURON 1 PROTEIN"/>
    <property type="match status" value="1"/>
</dbReference>
<dbReference type="OrthoDB" id="14563at2759"/>
<dbReference type="InterPro" id="IPR052624">
    <property type="entry name" value="CRIM1"/>
</dbReference>
<dbReference type="PANTHER" id="PTHR46439:SF3">
    <property type="entry name" value="RE54525P"/>
    <property type="match status" value="1"/>
</dbReference>
<dbReference type="InParanoid" id="A0A7M7NUY3"/>
<evidence type="ECO:0000313" key="1">
    <source>
        <dbReference type="EnsemblMetazoa" id="XP_030840923"/>
    </source>
</evidence>
<keyword evidence="2" id="KW-1185">Reference proteome</keyword>
<dbReference type="Proteomes" id="UP000007110">
    <property type="component" value="Unassembled WGS sequence"/>
</dbReference>
<sequence length="183" mass="20172">MTCTCTNGTISCVIEECKGLLCVEPVRPPGDCCYICPYVVTVRKVKPTIQSNVTTNGHTTLVLAVDVIFRYTRSTTGVIGESLWQLSAWIAPVNPTHSHTIGYTEQVLNVDQASQSYIEGDQFIFRDVVYPFVAPTFNCDEAKVCVELKRGRNAVTTSPFRFSSYQQSSTPLIGCISLCTGRK</sequence>
<dbReference type="RefSeq" id="XP_030840923.1">
    <property type="nucleotide sequence ID" value="XM_030985063.1"/>
</dbReference>
<dbReference type="Pfam" id="PF23334">
    <property type="entry name" value="VWC2L_2nd"/>
    <property type="match status" value="1"/>
</dbReference>
<name>A0A7M7NUY3_STRPU</name>
<dbReference type="SUPFAM" id="SSF57603">
    <property type="entry name" value="FnI-like domain"/>
    <property type="match status" value="1"/>
</dbReference>
<proteinExistence type="predicted"/>
<protein>
    <submittedName>
        <fullName evidence="1">Uncharacterized protein</fullName>
    </submittedName>
</protein>
<organism evidence="1 2">
    <name type="scientific">Strongylocentrotus purpuratus</name>
    <name type="common">Purple sea urchin</name>
    <dbReference type="NCBI Taxonomy" id="7668"/>
    <lineage>
        <taxon>Eukaryota</taxon>
        <taxon>Metazoa</taxon>
        <taxon>Echinodermata</taxon>
        <taxon>Eleutherozoa</taxon>
        <taxon>Echinozoa</taxon>
        <taxon>Echinoidea</taxon>
        <taxon>Euechinoidea</taxon>
        <taxon>Echinacea</taxon>
        <taxon>Camarodonta</taxon>
        <taxon>Echinidea</taxon>
        <taxon>Strongylocentrotidae</taxon>
        <taxon>Strongylocentrotus</taxon>
    </lineage>
</organism>
<reference evidence="2" key="1">
    <citation type="submission" date="2015-02" db="EMBL/GenBank/DDBJ databases">
        <title>Genome sequencing for Strongylocentrotus purpuratus.</title>
        <authorList>
            <person name="Murali S."/>
            <person name="Liu Y."/>
            <person name="Vee V."/>
            <person name="English A."/>
            <person name="Wang M."/>
            <person name="Skinner E."/>
            <person name="Han Y."/>
            <person name="Muzny D.M."/>
            <person name="Worley K.C."/>
            <person name="Gibbs R.A."/>
        </authorList>
    </citation>
    <scope>NUCLEOTIDE SEQUENCE</scope>
</reference>
<dbReference type="KEGG" id="spu:100891630"/>
<accession>A0A7M7NUY3</accession>